<dbReference type="SUPFAM" id="SSF52266">
    <property type="entry name" value="SGNH hydrolase"/>
    <property type="match status" value="1"/>
</dbReference>
<dbReference type="Gene3D" id="3.40.50.1110">
    <property type="entry name" value="SGNH hydrolase"/>
    <property type="match status" value="1"/>
</dbReference>
<gene>
    <name evidence="3" type="ORF">JW613_16775</name>
</gene>
<evidence type="ECO:0000259" key="2">
    <source>
        <dbReference type="Pfam" id="PF13472"/>
    </source>
</evidence>
<feature type="domain" description="SGNH hydrolase-type esterase" evidence="2">
    <location>
        <begin position="167"/>
        <end position="334"/>
    </location>
</feature>
<feature type="compositionally biased region" description="Polar residues" evidence="1">
    <location>
        <begin position="1"/>
        <end position="11"/>
    </location>
</feature>
<dbReference type="Proteomes" id="UP000721954">
    <property type="component" value="Unassembled WGS sequence"/>
</dbReference>
<dbReference type="Pfam" id="PF13472">
    <property type="entry name" value="Lipase_GDSL_2"/>
    <property type="match status" value="1"/>
</dbReference>
<dbReference type="InterPro" id="IPR036514">
    <property type="entry name" value="SGNH_hydro_sf"/>
</dbReference>
<dbReference type="EMBL" id="JAFFZM010000009">
    <property type="protein sequence ID" value="MBO8199934.1"/>
    <property type="molecule type" value="Genomic_DNA"/>
</dbReference>
<keyword evidence="4" id="KW-1185">Reference proteome</keyword>
<reference evidence="3 4" key="1">
    <citation type="submission" date="2021-02" db="EMBL/GenBank/DDBJ databases">
        <title>Streptomyces spirodelae sp. nov., isolated from duckweed.</title>
        <authorList>
            <person name="Saimee Y."/>
            <person name="Duangmal K."/>
        </authorList>
    </citation>
    <scope>NUCLEOTIDE SEQUENCE [LARGE SCALE GENOMIC DNA]</scope>
    <source>
        <strain evidence="3 4">DSM 42105</strain>
    </source>
</reference>
<comment type="caution">
    <text evidence="3">The sequence shown here is derived from an EMBL/GenBank/DDBJ whole genome shotgun (WGS) entry which is preliminary data.</text>
</comment>
<evidence type="ECO:0000313" key="3">
    <source>
        <dbReference type="EMBL" id="MBO8199934.1"/>
    </source>
</evidence>
<accession>A0ABS3XX06</accession>
<dbReference type="InterPro" id="IPR013830">
    <property type="entry name" value="SGNH_hydro"/>
</dbReference>
<proteinExistence type="predicted"/>
<sequence length="367" mass="39110">MRSSRSFSDTATVEHDERTGNGVADVVGDWQHARPFVRGVSWWDGERCVRADPADAQRLPLELWARAAIPVGIRLEFTAPGPFEVRYRAGALGTVDALRDGCRAWEALRPDGERVALLPETPREEVRVLRVDWPGGPGVLHTPEAYAPVLLAVRGAEPAPPRPRWLVYGDSITEGWSATAPSRGWAALAGRELGWDTVNLGYTGSAHGEPATAQQLATLPGAALTVAFGCNCWTGVPCSAALMAQMTSAFLQLVRTGHPRTPLLVVSPLQRPEAEHTPNALGATLADLRSAQEGAVRARIAEGDDSLALLPGAGLVTAEQLVDGVHPDDTGHALVAAAVVRALREEFGVGRDDGARRREPERDGLGA</sequence>
<feature type="region of interest" description="Disordered" evidence="1">
    <location>
        <begin position="1"/>
        <end position="20"/>
    </location>
</feature>
<name>A0ABS3XX06_9ACTN</name>
<evidence type="ECO:0000256" key="1">
    <source>
        <dbReference type="SAM" id="MobiDB-lite"/>
    </source>
</evidence>
<evidence type="ECO:0000313" key="4">
    <source>
        <dbReference type="Proteomes" id="UP000721954"/>
    </source>
</evidence>
<organism evidence="3 4">
    <name type="scientific">Streptomyces smyrnaeus</name>
    <dbReference type="NCBI Taxonomy" id="1387713"/>
    <lineage>
        <taxon>Bacteria</taxon>
        <taxon>Bacillati</taxon>
        <taxon>Actinomycetota</taxon>
        <taxon>Actinomycetes</taxon>
        <taxon>Kitasatosporales</taxon>
        <taxon>Streptomycetaceae</taxon>
        <taxon>Streptomyces</taxon>
    </lineage>
</organism>
<protein>
    <submittedName>
        <fullName evidence="3">GDSL family lipase</fullName>
    </submittedName>
</protein>